<dbReference type="AlphaFoldDB" id="A0A3B0VDH6"/>
<dbReference type="InterPro" id="IPR004137">
    <property type="entry name" value="HCP/CODH"/>
</dbReference>
<evidence type="ECO:0000256" key="2">
    <source>
        <dbReference type="ARBA" id="ARBA00023004"/>
    </source>
</evidence>
<dbReference type="GO" id="GO:0046872">
    <property type="term" value="F:metal ion binding"/>
    <property type="evidence" value="ECO:0007669"/>
    <property type="project" value="UniProtKB-KW"/>
</dbReference>
<dbReference type="GO" id="GO:0004601">
    <property type="term" value="F:peroxidase activity"/>
    <property type="evidence" value="ECO:0007669"/>
    <property type="project" value="TreeGrafter"/>
</dbReference>
<organism evidence="4">
    <name type="scientific">hydrothermal vent metagenome</name>
    <dbReference type="NCBI Taxonomy" id="652676"/>
    <lineage>
        <taxon>unclassified sequences</taxon>
        <taxon>metagenomes</taxon>
        <taxon>ecological metagenomes</taxon>
    </lineage>
</organism>
<dbReference type="PANTHER" id="PTHR30109">
    <property type="entry name" value="HYDROXYLAMINE REDUCTASE"/>
    <property type="match status" value="1"/>
</dbReference>
<keyword evidence="4" id="KW-0560">Oxidoreductase</keyword>
<dbReference type="EC" id="1.2.7.4" evidence="4"/>
<keyword evidence="2" id="KW-0408">Iron</keyword>
<feature type="non-terminal residue" evidence="4">
    <location>
        <position position="1"/>
    </location>
</feature>
<dbReference type="InterPro" id="IPR016099">
    <property type="entry name" value="Prismane-like_a/b-sand"/>
</dbReference>
<dbReference type="GO" id="GO:0050418">
    <property type="term" value="F:hydroxylamine reductase activity"/>
    <property type="evidence" value="ECO:0007669"/>
    <property type="project" value="TreeGrafter"/>
</dbReference>
<reference evidence="4" key="1">
    <citation type="submission" date="2018-06" db="EMBL/GenBank/DDBJ databases">
        <authorList>
            <person name="Zhirakovskaya E."/>
        </authorList>
    </citation>
    <scope>NUCLEOTIDE SEQUENCE</scope>
</reference>
<dbReference type="GO" id="GO:0042542">
    <property type="term" value="P:response to hydrogen peroxide"/>
    <property type="evidence" value="ECO:0007669"/>
    <property type="project" value="TreeGrafter"/>
</dbReference>
<gene>
    <name evidence="4" type="ORF">MNBD_DELTA04-1759</name>
</gene>
<protein>
    <submittedName>
        <fullName evidence="4">Carbon monoxide dehydrogenase CooS subunit</fullName>
        <ecNumber evidence="4">1.2.7.4</ecNumber>
    </submittedName>
</protein>
<dbReference type="Pfam" id="PF03063">
    <property type="entry name" value="Prismane"/>
    <property type="match status" value="1"/>
</dbReference>
<name>A0A3B0VDH6_9ZZZZ</name>
<dbReference type="PANTHER" id="PTHR30109:SF4">
    <property type="entry name" value="CARBON MONOXIDE DEHYDROGENASE"/>
    <property type="match status" value="1"/>
</dbReference>
<evidence type="ECO:0000256" key="3">
    <source>
        <dbReference type="ARBA" id="ARBA00023014"/>
    </source>
</evidence>
<proteinExistence type="predicted"/>
<keyword evidence="3" id="KW-0411">Iron-sulfur</keyword>
<accession>A0A3B0VDH6</accession>
<dbReference type="SUPFAM" id="SSF56821">
    <property type="entry name" value="Prismane protein-like"/>
    <property type="match status" value="1"/>
</dbReference>
<sequence>DISDLPVAASSPEWYSEKAAAIGTYAVASGIYTHLGHPPNITGSKIVTNLALAGLNDLVGACFVVEPDPFKAADLIDERIKNRRTALGLTA</sequence>
<dbReference type="EMBL" id="UOEY01000115">
    <property type="protein sequence ID" value="VAW40961.1"/>
    <property type="molecule type" value="Genomic_DNA"/>
</dbReference>
<dbReference type="Gene3D" id="3.40.50.2030">
    <property type="match status" value="1"/>
</dbReference>
<evidence type="ECO:0000313" key="4">
    <source>
        <dbReference type="EMBL" id="VAW40961.1"/>
    </source>
</evidence>
<dbReference type="GO" id="GO:0043885">
    <property type="term" value="F:anaerobic carbon-monoxide dehydrogenase activity"/>
    <property type="evidence" value="ECO:0007669"/>
    <property type="project" value="UniProtKB-EC"/>
</dbReference>
<dbReference type="InterPro" id="IPR011254">
    <property type="entry name" value="Prismane-like_sf"/>
</dbReference>
<dbReference type="GO" id="GO:0051536">
    <property type="term" value="F:iron-sulfur cluster binding"/>
    <property type="evidence" value="ECO:0007669"/>
    <property type="project" value="UniProtKB-KW"/>
</dbReference>
<keyword evidence="1" id="KW-0479">Metal-binding</keyword>
<evidence type="ECO:0000256" key="1">
    <source>
        <dbReference type="ARBA" id="ARBA00022723"/>
    </source>
</evidence>